<dbReference type="InterPro" id="IPR017927">
    <property type="entry name" value="FAD-bd_FR_type"/>
</dbReference>
<dbReference type="PROSITE" id="PS51384">
    <property type="entry name" value="FAD_FR"/>
    <property type="match status" value="1"/>
</dbReference>
<keyword evidence="7" id="KW-1185">Reference proteome</keyword>
<dbReference type="Proteomes" id="UP000246569">
    <property type="component" value="Unassembled WGS sequence"/>
</dbReference>
<sequence>MSQNCTVDDTAPTETAHALTIRDIRWWSPTLFSLTLERPEAFRFLSGQFARLGLPVDGEWVWRAYSICSSVYDEQLEFLSIVVPDGVFTQALKDIQVGDTLWVDKRNFGTLTTDRFRAQDELWMLATGTGLAPFMSVLRDPYTWERFERVVLVHSVRNSDELAYREWLENLAGDELFGEFAERFRYIKVVTREECPGAFALRIPELVQTGILERAAGLEFSAERSAVMLCGNPAMLRQMKTVLQERGLSVNKKSSPGNILWENGFLPEDNRQPDL</sequence>
<comment type="caution">
    <text evidence="6">The sequence shown here is derived from an EMBL/GenBank/DDBJ whole genome shotgun (WGS) entry which is preliminary data.</text>
</comment>
<name>A0A317N0H0_9GAMM</name>
<dbReference type="GO" id="GO:0004324">
    <property type="term" value="F:ferredoxin-NADP+ reductase activity"/>
    <property type="evidence" value="ECO:0007669"/>
    <property type="project" value="UniProtKB-EC"/>
</dbReference>
<dbReference type="AlphaFoldDB" id="A0A317N0H0"/>
<dbReference type="PANTHER" id="PTHR47878:SF2">
    <property type="entry name" value="OXIDOREDUCTASE FAD_NAD(P)-BINDING DOMAIN PROTEIN"/>
    <property type="match status" value="1"/>
</dbReference>
<dbReference type="InterPro" id="IPR033892">
    <property type="entry name" value="FNR_bac"/>
</dbReference>
<dbReference type="GO" id="GO:0042167">
    <property type="term" value="P:heme catabolic process"/>
    <property type="evidence" value="ECO:0007669"/>
    <property type="project" value="TreeGrafter"/>
</dbReference>
<keyword evidence="3" id="KW-0547">Nucleotide-binding</keyword>
<dbReference type="InterPro" id="IPR001709">
    <property type="entry name" value="Flavoprot_Pyr_Nucl_cyt_Rdtase"/>
</dbReference>
<evidence type="ECO:0000259" key="5">
    <source>
        <dbReference type="PROSITE" id="PS51384"/>
    </source>
</evidence>
<evidence type="ECO:0000256" key="3">
    <source>
        <dbReference type="ARBA" id="ARBA00022741"/>
    </source>
</evidence>
<proteinExistence type="inferred from homology"/>
<dbReference type="InterPro" id="IPR051930">
    <property type="entry name" value="FNR_type-1"/>
</dbReference>
<feature type="domain" description="FAD-binding FR-type" evidence="5">
    <location>
        <begin position="14"/>
        <end position="114"/>
    </location>
</feature>
<dbReference type="Pfam" id="PF00175">
    <property type="entry name" value="NAD_binding_1"/>
    <property type="match status" value="1"/>
</dbReference>
<evidence type="ECO:0000313" key="6">
    <source>
        <dbReference type="EMBL" id="PWV65967.1"/>
    </source>
</evidence>
<dbReference type="PANTHER" id="PTHR47878">
    <property type="entry name" value="OXIDOREDUCTASE FAD/NAD(P)-BINDING DOMAIN PROTEIN"/>
    <property type="match status" value="1"/>
</dbReference>
<dbReference type="GO" id="GO:0034599">
    <property type="term" value="P:cellular response to oxidative stress"/>
    <property type="evidence" value="ECO:0007669"/>
    <property type="project" value="TreeGrafter"/>
</dbReference>
<dbReference type="PRINTS" id="PR00410">
    <property type="entry name" value="PHEHYDRXLASE"/>
</dbReference>
<dbReference type="SUPFAM" id="SSF52343">
    <property type="entry name" value="Ferredoxin reductase-like, C-terminal NADP-linked domain"/>
    <property type="match status" value="1"/>
</dbReference>
<evidence type="ECO:0000256" key="1">
    <source>
        <dbReference type="ARBA" id="ARBA00008312"/>
    </source>
</evidence>
<dbReference type="InterPro" id="IPR001433">
    <property type="entry name" value="OxRdtase_FAD/NAD-bd"/>
</dbReference>
<comment type="catalytic activity">
    <reaction evidence="4">
        <text>2 reduced [2Fe-2S]-[ferredoxin] + NADP(+) + H(+) = 2 oxidized [2Fe-2S]-[ferredoxin] + NADPH</text>
        <dbReference type="Rhea" id="RHEA:20125"/>
        <dbReference type="Rhea" id="RHEA-COMP:10000"/>
        <dbReference type="Rhea" id="RHEA-COMP:10001"/>
        <dbReference type="ChEBI" id="CHEBI:15378"/>
        <dbReference type="ChEBI" id="CHEBI:33737"/>
        <dbReference type="ChEBI" id="CHEBI:33738"/>
        <dbReference type="ChEBI" id="CHEBI:57783"/>
        <dbReference type="ChEBI" id="CHEBI:58349"/>
        <dbReference type="EC" id="1.18.1.2"/>
    </reaction>
</comment>
<dbReference type="InterPro" id="IPR039261">
    <property type="entry name" value="FNR_nucleotide-bd"/>
</dbReference>
<comment type="similarity">
    <text evidence="1">Belongs to the ferredoxin--NADP reductase type 1 family.</text>
</comment>
<dbReference type="Gene3D" id="3.40.50.80">
    <property type="entry name" value="Nucleotide-binding domain of ferredoxin-NADP reductase (FNR) module"/>
    <property type="match status" value="1"/>
</dbReference>
<dbReference type="RefSeq" id="WP_110016945.1">
    <property type="nucleotide sequence ID" value="NZ_QGTJ01000001.1"/>
</dbReference>
<dbReference type="SUPFAM" id="SSF63380">
    <property type="entry name" value="Riboflavin synthase domain-like"/>
    <property type="match status" value="1"/>
</dbReference>
<evidence type="ECO:0000256" key="2">
    <source>
        <dbReference type="ARBA" id="ARBA00013223"/>
    </source>
</evidence>
<dbReference type="GO" id="GO:0000166">
    <property type="term" value="F:nucleotide binding"/>
    <property type="evidence" value="ECO:0007669"/>
    <property type="project" value="UniProtKB-KW"/>
</dbReference>
<organism evidence="6 7">
    <name type="scientific">Plasticicumulans acidivorans</name>
    <dbReference type="NCBI Taxonomy" id="886464"/>
    <lineage>
        <taxon>Bacteria</taxon>
        <taxon>Pseudomonadati</taxon>
        <taxon>Pseudomonadota</taxon>
        <taxon>Gammaproteobacteria</taxon>
        <taxon>Candidatus Competibacteraceae</taxon>
        <taxon>Plasticicumulans</taxon>
    </lineage>
</organism>
<dbReference type="OrthoDB" id="9784483at2"/>
<accession>A0A317N0H0</accession>
<dbReference type="EMBL" id="QGTJ01000001">
    <property type="protein sequence ID" value="PWV65967.1"/>
    <property type="molecule type" value="Genomic_DNA"/>
</dbReference>
<evidence type="ECO:0000256" key="4">
    <source>
        <dbReference type="ARBA" id="ARBA00047776"/>
    </source>
</evidence>
<dbReference type="EC" id="1.18.1.2" evidence="2"/>
<dbReference type="InterPro" id="IPR008333">
    <property type="entry name" value="Cbr1-like_FAD-bd_dom"/>
</dbReference>
<protein>
    <recommendedName>
        <fullName evidence="2">ferredoxin--NADP(+) reductase</fullName>
        <ecNumber evidence="2">1.18.1.2</ecNumber>
    </recommendedName>
</protein>
<dbReference type="Gene3D" id="2.40.30.10">
    <property type="entry name" value="Translation factors"/>
    <property type="match status" value="1"/>
</dbReference>
<dbReference type="InterPro" id="IPR017938">
    <property type="entry name" value="Riboflavin_synthase-like_b-brl"/>
</dbReference>
<dbReference type="Pfam" id="PF00970">
    <property type="entry name" value="FAD_binding_6"/>
    <property type="match status" value="1"/>
</dbReference>
<evidence type="ECO:0000313" key="7">
    <source>
        <dbReference type="Proteomes" id="UP000246569"/>
    </source>
</evidence>
<dbReference type="PRINTS" id="PR00371">
    <property type="entry name" value="FPNCR"/>
</dbReference>
<gene>
    <name evidence="6" type="ORF">C7443_101453</name>
</gene>
<dbReference type="CDD" id="cd06195">
    <property type="entry name" value="FNR1"/>
    <property type="match status" value="1"/>
</dbReference>
<reference evidence="6 7" key="1">
    <citation type="submission" date="2018-05" db="EMBL/GenBank/DDBJ databases">
        <title>Genomic Encyclopedia of Type Strains, Phase IV (KMG-IV): sequencing the most valuable type-strain genomes for metagenomic binning, comparative biology and taxonomic classification.</title>
        <authorList>
            <person name="Goeker M."/>
        </authorList>
    </citation>
    <scope>NUCLEOTIDE SEQUENCE [LARGE SCALE GENOMIC DNA]</scope>
    <source>
        <strain evidence="6 7">DSM 23606</strain>
    </source>
</reference>